<reference evidence="1 2" key="1">
    <citation type="submission" date="2024-10" db="EMBL/GenBank/DDBJ databases">
        <title>The Natural Products Discovery Center: Release of the First 8490 Sequenced Strains for Exploring Actinobacteria Biosynthetic Diversity.</title>
        <authorList>
            <person name="Kalkreuter E."/>
            <person name="Kautsar S.A."/>
            <person name="Yang D."/>
            <person name="Bader C.D."/>
            <person name="Teijaro C.N."/>
            <person name="Fluegel L."/>
            <person name="Davis C.M."/>
            <person name="Simpson J.R."/>
            <person name="Lauterbach L."/>
            <person name="Steele A.D."/>
            <person name="Gui C."/>
            <person name="Meng S."/>
            <person name="Li G."/>
            <person name="Viehrig K."/>
            <person name="Ye F."/>
            <person name="Su P."/>
            <person name="Kiefer A.F."/>
            <person name="Nichols A."/>
            <person name="Cepeda A.J."/>
            <person name="Yan W."/>
            <person name="Fan B."/>
            <person name="Jiang Y."/>
            <person name="Adhikari A."/>
            <person name="Zheng C.-J."/>
            <person name="Schuster L."/>
            <person name="Cowan T.M."/>
            <person name="Smanski M.J."/>
            <person name="Chevrette M.G."/>
            <person name="De Carvalho L.P.S."/>
            <person name="Shen B."/>
        </authorList>
    </citation>
    <scope>NUCLEOTIDE SEQUENCE [LARGE SCALE GENOMIC DNA]</scope>
    <source>
        <strain evidence="1 2">NPDC019626</strain>
    </source>
</reference>
<evidence type="ECO:0000313" key="1">
    <source>
        <dbReference type="EMBL" id="MFI2321439.1"/>
    </source>
</evidence>
<comment type="caution">
    <text evidence="1">The sequence shown here is derived from an EMBL/GenBank/DDBJ whole genome shotgun (WGS) entry which is preliminary data.</text>
</comment>
<dbReference type="EMBL" id="JBIRXV010000002">
    <property type="protein sequence ID" value="MFI2321439.1"/>
    <property type="molecule type" value="Genomic_DNA"/>
</dbReference>
<gene>
    <name evidence="1" type="ORF">ACH47G_13210</name>
</gene>
<keyword evidence="2" id="KW-1185">Reference proteome</keyword>
<protein>
    <submittedName>
        <fullName evidence="1">Uncharacterized protein</fullName>
    </submittedName>
</protein>
<accession>A0ABW7WEN2</accession>
<proteinExistence type="predicted"/>
<evidence type="ECO:0000313" key="2">
    <source>
        <dbReference type="Proteomes" id="UP001611450"/>
    </source>
</evidence>
<dbReference type="Proteomes" id="UP001611450">
    <property type="component" value="Unassembled WGS sequence"/>
</dbReference>
<sequence>MIGDEEITTVSIRSGPSARAVALGAAAAMTSAAVDMPDVRKRRILA</sequence>
<name>A0ABW7WEN2_9NOCA</name>
<dbReference type="RefSeq" id="WP_396953522.1">
    <property type="nucleotide sequence ID" value="NZ_JBIRXV010000002.1"/>
</dbReference>
<organism evidence="1 2">
    <name type="scientific">Nocardia beijingensis</name>
    <dbReference type="NCBI Taxonomy" id="95162"/>
    <lineage>
        <taxon>Bacteria</taxon>
        <taxon>Bacillati</taxon>
        <taxon>Actinomycetota</taxon>
        <taxon>Actinomycetes</taxon>
        <taxon>Mycobacteriales</taxon>
        <taxon>Nocardiaceae</taxon>
        <taxon>Nocardia</taxon>
    </lineage>
</organism>